<organism evidence="2 3">
    <name type="scientific">Meloidogyne hapla</name>
    <name type="common">Root-knot nematode worm</name>
    <dbReference type="NCBI Taxonomy" id="6305"/>
    <lineage>
        <taxon>Eukaryota</taxon>
        <taxon>Metazoa</taxon>
        <taxon>Ecdysozoa</taxon>
        <taxon>Nematoda</taxon>
        <taxon>Chromadorea</taxon>
        <taxon>Rhabditida</taxon>
        <taxon>Tylenchina</taxon>
        <taxon>Tylenchomorpha</taxon>
        <taxon>Tylenchoidea</taxon>
        <taxon>Meloidogynidae</taxon>
        <taxon>Meloidogyninae</taxon>
        <taxon>Meloidogyne</taxon>
    </lineage>
</organism>
<evidence type="ECO:0000313" key="3">
    <source>
        <dbReference type="WBParaSite" id="MhA1_Contig1002.frz3.gene1"/>
    </source>
</evidence>
<reference evidence="3" key="1">
    <citation type="submission" date="2016-11" db="UniProtKB">
        <authorList>
            <consortium name="WormBaseParasite"/>
        </authorList>
    </citation>
    <scope>IDENTIFICATION</scope>
</reference>
<evidence type="ECO:0000256" key="1">
    <source>
        <dbReference type="SAM" id="MobiDB-lite"/>
    </source>
</evidence>
<evidence type="ECO:0000313" key="2">
    <source>
        <dbReference type="Proteomes" id="UP000095281"/>
    </source>
</evidence>
<accession>A0A1I8AXK0</accession>
<dbReference type="Proteomes" id="UP000095281">
    <property type="component" value="Unplaced"/>
</dbReference>
<proteinExistence type="predicted"/>
<keyword evidence="2" id="KW-1185">Reference proteome</keyword>
<feature type="region of interest" description="Disordered" evidence="1">
    <location>
        <begin position="1"/>
        <end position="22"/>
    </location>
</feature>
<sequence>MPPNLINSRSNKEETNNNNLNKNINNEEKRFASIASTPQSSSSLRIPQKISINRQNNQQIKTAEIINSSEQQQQFLQNSENQRIYQKLNQNNLNKPIESKISLTSNIAIKYKNYSTNTQQNCKIFKFNFNKDI</sequence>
<protein>
    <submittedName>
        <fullName evidence="3">Uncharacterized protein</fullName>
    </submittedName>
</protein>
<name>A0A1I8AXK0_MELHA</name>
<dbReference type="WBParaSite" id="MhA1_Contig1002.frz3.gene1">
    <property type="protein sequence ID" value="MhA1_Contig1002.frz3.gene1"/>
    <property type="gene ID" value="MhA1_Contig1002.frz3.gene1"/>
</dbReference>
<dbReference type="AlphaFoldDB" id="A0A1I8AXK0"/>